<comment type="caution">
    <text evidence="1">The sequence shown here is derived from an EMBL/GenBank/DDBJ whole genome shotgun (WGS) entry which is preliminary data.</text>
</comment>
<keyword evidence="2" id="KW-1185">Reference proteome</keyword>
<dbReference type="InterPro" id="IPR010836">
    <property type="entry name" value="SapC"/>
</dbReference>
<dbReference type="RefSeq" id="WP_167952693.1">
    <property type="nucleotide sequence ID" value="NZ_JAATJE010000001.1"/>
</dbReference>
<sequence>MTAHQLLGSDRHRDLRVRAERGAALGDAVMTSLVVPAEFRRVQDEYPILFRMNQERTDFVALALFGFENGENLFLKGDRWDARYRPLALAIQPFLIGHAAPDSDVRQVHVDTASPRISGDGEGIRVFDGDGRPTPYLEEVAELLGELDAGYRESAAFFAALRQHNLLEPFTLEIELDDGSINRLVGYHAIDEQKLAALGPDALGALHGEGHLMPIFMAVASLGRIAELVARKNQRNADG</sequence>
<dbReference type="Proteomes" id="UP000734218">
    <property type="component" value="Unassembled WGS sequence"/>
</dbReference>
<organism evidence="1 2">
    <name type="scientific">Sphingomonas jejuensis</name>
    <dbReference type="NCBI Taxonomy" id="904715"/>
    <lineage>
        <taxon>Bacteria</taxon>
        <taxon>Pseudomonadati</taxon>
        <taxon>Pseudomonadota</taxon>
        <taxon>Alphaproteobacteria</taxon>
        <taxon>Sphingomonadales</taxon>
        <taxon>Sphingomonadaceae</taxon>
        <taxon>Sphingomonas</taxon>
    </lineage>
</organism>
<proteinExistence type="predicted"/>
<dbReference type="Pfam" id="PF07277">
    <property type="entry name" value="SapC"/>
    <property type="match status" value="1"/>
</dbReference>
<evidence type="ECO:0000313" key="2">
    <source>
        <dbReference type="Proteomes" id="UP000734218"/>
    </source>
</evidence>
<name>A0ABX0XI74_9SPHN</name>
<evidence type="ECO:0008006" key="3">
    <source>
        <dbReference type="Google" id="ProtNLM"/>
    </source>
</evidence>
<gene>
    <name evidence="1" type="ORF">GGR88_000515</name>
</gene>
<evidence type="ECO:0000313" key="1">
    <source>
        <dbReference type="EMBL" id="NJC33041.1"/>
    </source>
</evidence>
<reference evidence="1 2" key="1">
    <citation type="submission" date="2020-03" db="EMBL/GenBank/DDBJ databases">
        <title>Genomic Encyclopedia of Type Strains, Phase IV (KMG-IV): sequencing the most valuable type-strain genomes for metagenomic binning, comparative biology and taxonomic classification.</title>
        <authorList>
            <person name="Goeker M."/>
        </authorList>
    </citation>
    <scope>NUCLEOTIDE SEQUENCE [LARGE SCALE GENOMIC DNA]</scope>
    <source>
        <strain evidence="1 2">DSM 27651</strain>
    </source>
</reference>
<dbReference type="EMBL" id="JAATJE010000001">
    <property type="protein sequence ID" value="NJC33041.1"/>
    <property type="molecule type" value="Genomic_DNA"/>
</dbReference>
<protein>
    <recommendedName>
        <fullName evidence="3">Multidrug transporter</fullName>
    </recommendedName>
</protein>
<accession>A0ABX0XI74</accession>